<sequence length="96" mass="10828">MSAKEQLQIPAAAQRDPRSLEVLRVWIAEQDQHIALAFGMWEDPADWGTLLADLARHIANAHAEQDRHVNTDDFLDRLREGFDHDLDGSGEEGDPN</sequence>
<dbReference type="Gene3D" id="3.30.2370.10">
    <property type="entry name" value="putative pyruvate dehydrogenase"/>
    <property type="match status" value="1"/>
</dbReference>
<dbReference type="KEGG" id="tsa:AciPR4_4081"/>
<organism evidence="1 2">
    <name type="scientific">Terriglobus saanensis (strain ATCC BAA-1853 / DSM 23119 / SP1PR4)</name>
    <dbReference type="NCBI Taxonomy" id="401053"/>
    <lineage>
        <taxon>Bacteria</taxon>
        <taxon>Pseudomonadati</taxon>
        <taxon>Acidobacteriota</taxon>
        <taxon>Terriglobia</taxon>
        <taxon>Terriglobales</taxon>
        <taxon>Acidobacteriaceae</taxon>
        <taxon>Terriglobus</taxon>
    </lineage>
</organism>
<dbReference type="EMBL" id="CP002467">
    <property type="protein sequence ID" value="ADV84829.1"/>
    <property type="molecule type" value="Genomic_DNA"/>
</dbReference>
<keyword evidence="2" id="KW-1185">Reference proteome</keyword>
<dbReference type="OrthoDB" id="284440at2"/>
<dbReference type="Pfam" id="PF16826">
    <property type="entry name" value="DUF5076"/>
    <property type="match status" value="1"/>
</dbReference>
<dbReference type="STRING" id="401053.AciPR4_4081"/>
<gene>
    <name evidence="1" type="ordered locus">AciPR4_4081</name>
</gene>
<proteinExistence type="predicted"/>
<dbReference type="RefSeq" id="WP_013570559.1">
    <property type="nucleotide sequence ID" value="NC_014963.1"/>
</dbReference>
<dbReference type="Proteomes" id="UP000006844">
    <property type="component" value="Chromosome"/>
</dbReference>
<dbReference type="HOGENOM" id="CLU_158041_1_0_0"/>
<name>E8V4K5_TERSS</name>
<evidence type="ECO:0000313" key="1">
    <source>
        <dbReference type="EMBL" id="ADV84829.1"/>
    </source>
</evidence>
<evidence type="ECO:0008006" key="3">
    <source>
        <dbReference type="Google" id="ProtNLM"/>
    </source>
</evidence>
<protein>
    <recommendedName>
        <fullName evidence="3">DUF5076 domain-containing protein</fullName>
    </recommendedName>
</protein>
<dbReference type="eggNOG" id="ENOG50330IW">
    <property type="taxonomic scope" value="Bacteria"/>
</dbReference>
<accession>E8V4K5</accession>
<evidence type="ECO:0000313" key="2">
    <source>
        <dbReference type="Proteomes" id="UP000006844"/>
    </source>
</evidence>
<dbReference type="InterPro" id="IPR031796">
    <property type="entry name" value="DUF5076"/>
</dbReference>
<dbReference type="AlphaFoldDB" id="E8V4K5"/>
<reference evidence="1 2" key="1">
    <citation type="journal article" date="2012" name="Stand. Genomic Sci.">
        <title>Complete genome sequence of Terriglobus saanensis type strain SP1PR4(T), an Acidobacteria from tundra soil.</title>
        <authorList>
            <person name="Rawat S.R."/>
            <person name="Mannisto M.K."/>
            <person name="Starovoytov V."/>
            <person name="Goodwin L."/>
            <person name="Nolan M."/>
            <person name="Hauser L."/>
            <person name="Land M."/>
            <person name="Davenport K.W."/>
            <person name="Woyke T."/>
            <person name="Haggblom M.M."/>
        </authorList>
    </citation>
    <scope>NUCLEOTIDE SEQUENCE</scope>
    <source>
        <strain evidence="2">ATCC BAA-1853 / DSM 23119 / SP1PR4</strain>
    </source>
</reference>